<reference evidence="11" key="2">
    <citation type="submission" date="2020-10" db="EMBL/GenBank/DDBJ databases">
        <authorList>
            <person name="Peck L.D."/>
            <person name="Nowell R.W."/>
            <person name="Flood J."/>
            <person name="Ryan M.J."/>
            <person name="Barraclough T.G."/>
        </authorList>
    </citation>
    <scope>NUCLEOTIDE SEQUENCE</scope>
    <source>
        <strain evidence="11">IMI 127659i</strain>
    </source>
</reference>
<dbReference type="Gene3D" id="1.10.510.10">
    <property type="entry name" value="Transferase(Phosphotransferase) domain 1"/>
    <property type="match status" value="1"/>
</dbReference>
<evidence type="ECO:0000256" key="6">
    <source>
        <dbReference type="ARBA" id="ARBA00030980"/>
    </source>
</evidence>
<comment type="caution">
    <text evidence="11">The sequence shown here is derived from an EMBL/GenBank/DDBJ whole genome shotgun (WGS) entry which is preliminary data.</text>
</comment>
<gene>
    <name evidence="11" type="ORF">H9Q72_014424</name>
</gene>
<dbReference type="Proteomes" id="UP000750502">
    <property type="component" value="Unassembled WGS sequence"/>
</dbReference>
<reference evidence="11" key="1">
    <citation type="journal article" date="2020" name="bioRxiv">
        <title>Historical genomics reveals the evolutionary mechanisms behind multiple outbreaks of the host-specific coffee wilt pathogen Fusarium xylarioides.</title>
        <authorList>
            <person name="Peck D."/>
            <person name="Nowell R.W."/>
            <person name="Flood J."/>
            <person name="Ryan M.J."/>
            <person name="Barraclough T.G."/>
        </authorList>
    </citation>
    <scope>NUCLEOTIDE SEQUENCE</scope>
    <source>
        <strain evidence="11">IMI 127659i</strain>
    </source>
</reference>
<dbReference type="SUPFAM" id="SSF56112">
    <property type="entry name" value="Protein kinase-like (PK-like)"/>
    <property type="match status" value="1"/>
</dbReference>
<dbReference type="PANTHER" id="PTHR44167:SF24">
    <property type="entry name" value="SERINE_THREONINE-PROTEIN KINASE CHK2"/>
    <property type="match status" value="1"/>
</dbReference>
<evidence type="ECO:0000259" key="10">
    <source>
        <dbReference type="PROSITE" id="PS50011"/>
    </source>
</evidence>
<evidence type="ECO:0000313" key="11">
    <source>
        <dbReference type="EMBL" id="KAG5757345.1"/>
    </source>
</evidence>
<dbReference type="GO" id="GO:0005634">
    <property type="term" value="C:nucleus"/>
    <property type="evidence" value="ECO:0007669"/>
    <property type="project" value="TreeGrafter"/>
</dbReference>
<sequence length="273" mass="30234">MCTKYVALTIYTCGKRVSSDVKFDACGNTTAAGHQVLVSEMGSTRARTRCGRFLGLQGDGILLAEASHGNLQAYLDSHPSTSLGQRLTWCRQVAEAIEYIHSRGVIHSDLRPANFLVHETTLGARDLQLCDFGGSVCQELHLDGFSLPDGPFYSPVFDNESSTLLDIFGMGSVFYTILTGRWPYKTSPGKFAKVDDRLDWEERTVYPNFRAGKFPDVERLPGGDVILECWMRKYATARDALTALEEALLGISCFEIHDGLSNSTKVKNFNTVR</sequence>
<name>A0A9P7HCV1_9HYPO</name>
<dbReference type="GO" id="GO:0044773">
    <property type="term" value="P:mitotic DNA damage checkpoint signaling"/>
    <property type="evidence" value="ECO:0007669"/>
    <property type="project" value="TreeGrafter"/>
</dbReference>
<comment type="catalytic activity">
    <reaction evidence="8">
        <text>L-threonyl-[protein] + ATP = O-phospho-L-threonyl-[protein] + ADP + H(+)</text>
        <dbReference type="Rhea" id="RHEA:46608"/>
        <dbReference type="Rhea" id="RHEA-COMP:11060"/>
        <dbReference type="Rhea" id="RHEA-COMP:11605"/>
        <dbReference type="ChEBI" id="CHEBI:15378"/>
        <dbReference type="ChEBI" id="CHEBI:30013"/>
        <dbReference type="ChEBI" id="CHEBI:30616"/>
        <dbReference type="ChEBI" id="CHEBI:61977"/>
        <dbReference type="ChEBI" id="CHEBI:456216"/>
        <dbReference type="EC" id="2.7.11.1"/>
    </reaction>
</comment>
<keyword evidence="12" id="KW-1185">Reference proteome</keyword>
<dbReference type="InterPro" id="IPR011009">
    <property type="entry name" value="Kinase-like_dom_sf"/>
</dbReference>
<evidence type="ECO:0000256" key="4">
    <source>
        <dbReference type="ARBA" id="ARBA00013948"/>
    </source>
</evidence>
<proteinExistence type="predicted"/>
<dbReference type="SMART" id="SM00220">
    <property type="entry name" value="S_TKc"/>
    <property type="match status" value="1"/>
</dbReference>
<evidence type="ECO:0000256" key="9">
    <source>
        <dbReference type="ARBA" id="ARBA00048679"/>
    </source>
</evidence>
<dbReference type="Pfam" id="PF00069">
    <property type="entry name" value="Pkinase"/>
    <property type="match status" value="1"/>
</dbReference>
<organism evidence="11 12">
    <name type="scientific">Fusarium xylarioides</name>
    <dbReference type="NCBI Taxonomy" id="221167"/>
    <lineage>
        <taxon>Eukaryota</taxon>
        <taxon>Fungi</taxon>
        <taxon>Dikarya</taxon>
        <taxon>Ascomycota</taxon>
        <taxon>Pezizomycotina</taxon>
        <taxon>Sordariomycetes</taxon>
        <taxon>Hypocreomycetidae</taxon>
        <taxon>Hypocreales</taxon>
        <taxon>Nectriaceae</taxon>
        <taxon>Fusarium</taxon>
        <taxon>Fusarium fujikuroi species complex</taxon>
    </lineage>
</organism>
<dbReference type="EC" id="2.7.11.1" evidence="3"/>
<dbReference type="EMBL" id="JADFTT010001262">
    <property type="protein sequence ID" value="KAG5757345.1"/>
    <property type="molecule type" value="Genomic_DNA"/>
</dbReference>
<dbReference type="AlphaFoldDB" id="A0A9P7HCV1"/>
<evidence type="ECO:0000256" key="8">
    <source>
        <dbReference type="ARBA" id="ARBA00047899"/>
    </source>
</evidence>
<evidence type="ECO:0000256" key="5">
    <source>
        <dbReference type="ARBA" id="ARBA00019973"/>
    </source>
</evidence>
<evidence type="ECO:0000256" key="2">
    <source>
        <dbReference type="ARBA" id="ARBA00011534"/>
    </source>
</evidence>
<dbReference type="InterPro" id="IPR000719">
    <property type="entry name" value="Prot_kinase_dom"/>
</dbReference>
<dbReference type="GO" id="GO:0004674">
    <property type="term" value="F:protein serine/threonine kinase activity"/>
    <property type="evidence" value="ECO:0007669"/>
    <property type="project" value="UniProtKB-EC"/>
</dbReference>
<dbReference type="InterPro" id="IPR008266">
    <property type="entry name" value="Tyr_kinase_AS"/>
</dbReference>
<accession>A0A9P7HCV1</accession>
<comment type="function">
    <text evidence="1">Component of the EKC/KEOPS complex that is required for the formation of a threonylcarbamoyl group on adenosine at position 37 (t(6)A37) in tRNAs that read codons beginning with adenine. The complex is probably involved in the transfer of the threonylcarbamoyl moiety of threonylcarbamoyl-AMP (TC-AMP) to the N6 group of A37. BUD32 has ATPase activity in the context of the EKC/KEOPS complex and likely plays a supporting role to the catalytic subunit KAE1. The EKC/KEOPS complex also promotes both telomere uncapping and telomere elongation. The complex is required for efficient recruitment of transcriptional coactivators.</text>
</comment>
<dbReference type="PROSITE" id="PS50011">
    <property type="entry name" value="PROTEIN_KINASE_DOM"/>
    <property type="match status" value="1"/>
</dbReference>
<comment type="catalytic activity">
    <reaction evidence="9">
        <text>L-seryl-[protein] + ATP = O-phospho-L-seryl-[protein] + ADP + H(+)</text>
        <dbReference type="Rhea" id="RHEA:17989"/>
        <dbReference type="Rhea" id="RHEA-COMP:9863"/>
        <dbReference type="Rhea" id="RHEA-COMP:11604"/>
        <dbReference type="ChEBI" id="CHEBI:15378"/>
        <dbReference type="ChEBI" id="CHEBI:29999"/>
        <dbReference type="ChEBI" id="CHEBI:30616"/>
        <dbReference type="ChEBI" id="CHEBI:83421"/>
        <dbReference type="ChEBI" id="CHEBI:456216"/>
        <dbReference type="EC" id="2.7.11.1"/>
    </reaction>
</comment>
<feature type="domain" description="Protein kinase" evidence="10">
    <location>
        <begin position="1"/>
        <end position="249"/>
    </location>
</feature>
<dbReference type="OrthoDB" id="1668230at2759"/>
<protein>
    <recommendedName>
        <fullName evidence="5">EKC/KEOPS complex subunit BUD32</fullName>
        <ecNumber evidence="3">2.7.11.1</ecNumber>
    </recommendedName>
    <alternativeName>
        <fullName evidence="6 7">Atypical Serine/threonine protein kinase BUD32</fullName>
    </alternativeName>
    <alternativeName>
        <fullName evidence="4">EKC/KEOPS complex subunit bud32</fullName>
    </alternativeName>
</protein>
<dbReference type="PROSITE" id="PS00109">
    <property type="entry name" value="PROTEIN_KINASE_TYR"/>
    <property type="match status" value="1"/>
</dbReference>
<dbReference type="PANTHER" id="PTHR44167">
    <property type="entry name" value="OVARIAN-SPECIFIC SERINE/THREONINE-PROTEIN KINASE LOK-RELATED"/>
    <property type="match status" value="1"/>
</dbReference>
<dbReference type="GO" id="GO:0005524">
    <property type="term" value="F:ATP binding"/>
    <property type="evidence" value="ECO:0007669"/>
    <property type="project" value="InterPro"/>
</dbReference>
<evidence type="ECO:0000256" key="1">
    <source>
        <dbReference type="ARBA" id="ARBA00003747"/>
    </source>
</evidence>
<comment type="subunit">
    <text evidence="2">Component of the EKC/KEOPS complex composed of at least BUD32, CGI121, GON7, KAE1 and PCC1; the whole complex dimerizes.</text>
</comment>
<evidence type="ECO:0000313" key="12">
    <source>
        <dbReference type="Proteomes" id="UP000750502"/>
    </source>
</evidence>
<evidence type="ECO:0000256" key="3">
    <source>
        <dbReference type="ARBA" id="ARBA00012513"/>
    </source>
</evidence>
<evidence type="ECO:0000256" key="7">
    <source>
        <dbReference type="ARBA" id="ARBA00033194"/>
    </source>
</evidence>